<gene>
    <name evidence="6" type="ORF">RRG08_022584</name>
</gene>
<dbReference type="CDD" id="cd07522">
    <property type="entry name" value="HAD_cN-II"/>
    <property type="match status" value="1"/>
</dbReference>
<proteinExistence type="inferred from homology"/>
<feature type="compositionally biased region" description="Basic and acidic residues" evidence="5">
    <location>
        <begin position="610"/>
        <end position="620"/>
    </location>
</feature>
<keyword evidence="3" id="KW-0378">Hydrolase</keyword>
<sequence>MYKLIEVRDERRHGSAHPPALCRPTSLQTKKRPRFSKMSTGEPKDTASFLNGHENNGAGCELKVFKREPQHRIFVNRGLHLDKIKFYGFDMDYTLAVYKSPVYETMGFNLLKQRLIQIGYPEAIMAFEYDPSFPVRGLWFDKMFGNLLKVDSHGNILVCVHGFKFLKPHEVAELYPNKYIQLDERRIYILNTLFNIPETYMLACVIDYFANHKDFTHSKHGVSSGTIHMSYKSIFQDIRGATDWLHMHGDLKACTMENLEKYVHRDEKLPVLLDRIRQVGAKTVLITNSGYEYTDKIMEYLLDFPREGKRHWTSYWDCVVVDAKKPLFFEDGTILRQVDTSTKALSIGHHMGPIKSGEIYSGGSCEVLSRLLGAKGSDVLYIGDHIFGDILKSKKIRGWRTFLTVPELTTELQVWTDKKHLFENLTRIEVMLSDLYRHLDSSTTVRPDTTTINNALRGVIHELDMSYGMLGSLFRSGSRQTFFASQVRRYADIYAASFLNLLYYPFCYMFRAPAMLMPHEATVDHNSPLFTSGEDPAADGAHALPHYPEPLVYRCRSFSDATLKASTAKAAMGGLTDLQPTITTTSNASGGSAVKRPRGLDTVPHAWAETPKKVVHIHDDGDSDEDGLESPESNKSNNSSGHEDEKWPIQP</sequence>
<dbReference type="Pfam" id="PF05761">
    <property type="entry name" value="5_nucleotid"/>
    <property type="match status" value="1"/>
</dbReference>
<keyword evidence="2" id="KW-0479">Metal-binding</keyword>
<organism evidence="6 7">
    <name type="scientific">Elysia crispata</name>
    <name type="common">lettuce slug</name>
    <dbReference type="NCBI Taxonomy" id="231223"/>
    <lineage>
        <taxon>Eukaryota</taxon>
        <taxon>Metazoa</taxon>
        <taxon>Spiralia</taxon>
        <taxon>Lophotrochozoa</taxon>
        <taxon>Mollusca</taxon>
        <taxon>Gastropoda</taxon>
        <taxon>Heterobranchia</taxon>
        <taxon>Euthyneura</taxon>
        <taxon>Panpulmonata</taxon>
        <taxon>Sacoglossa</taxon>
        <taxon>Placobranchoidea</taxon>
        <taxon>Plakobranchidae</taxon>
        <taxon>Elysia</taxon>
    </lineage>
</organism>
<dbReference type="InterPro" id="IPR036412">
    <property type="entry name" value="HAD-like_sf"/>
</dbReference>
<protein>
    <recommendedName>
        <fullName evidence="8">Cytosolic purine 5'-nucleotidase</fullName>
    </recommendedName>
</protein>
<dbReference type="InterPro" id="IPR023214">
    <property type="entry name" value="HAD_sf"/>
</dbReference>
<dbReference type="PANTHER" id="PTHR12103:SF15">
    <property type="entry name" value="CYTOSOLIC PURINE 5'-NUCLEOTIDASE"/>
    <property type="match status" value="1"/>
</dbReference>
<keyword evidence="4" id="KW-0460">Magnesium</keyword>
<dbReference type="SUPFAM" id="SSF56784">
    <property type="entry name" value="HAD-like"/>
    <property type="match status" value="1"/>
</dbReference>
<reference evidence="6" key="1">
    <citation type="journal article" date="2023" name="G3 (Bethesda)">
        <title>A reference genome for the long-term kleptoplast-retaining sea slug Elysia crispata morphotype clarki.</title>
        <authorList>
            <person name="Eastman K.E."/>
            <person name="Pendleton A.L."/>
            <person name="Shaikh M.A."/>
            <person name="Suttiyut T."/>
            <person name="Ogas R."/>
            <person name="Tomko P."/>
            <person name="Gavelis G."/>
            <person name="Widhalm J.R."/>
            <person name="Wisecaver J.H."/>
        </authorList>
    </citation>
    <scope>NUCLEOTIDE SEQUENCE</scope>
    <source>
        <strain evidence="6">ECLA1</strain>
    </source>
</reference>
<evidence type="ECO:0000256" key="3">
    <source>
        <dbReference type="ARBA" id="ARBA00022801"/>
    </source>
</evidence>
<dbReference type="NCBIfam" id="TIGR02244">
    <property type="entry name" value="HAD-IG-Ncltidse"/>
    <property type="match status" value="1"/>
</dbReference>
<comment type="caution">
    <text evidence="6">The sequence shown here is derived from an EMBL/GenBank/DDBJ whole genome shotgun (WGS) entry which is preliminary data.</text>
</comment>
<evidence type="ECO:0000313" key="7">
    <source>
        <dbReference type="Proteomes" id="UP001283361"/>
    </source>
</evidence>
<feature type="compositionally biased region" description="Basic and acidic residues" evidence="5">
    <location>
        <begin position="641"/>
        <end position="651"/>
    </location>
</feature>
<evidence type="ECO:0000256" key="4">
    <source>
        <dbReference type="ARBA" id="ARBA00022842"/>
    </source>
</evidence>
<dbReference type="GO" id="GO:0046872">
    <property type="term" value="F:metal ion binding"/>
    <property type="evidence" value="ECO:0007669"/>
    <property type="project" value="UniProtKB-KW"/>
</dbReference>
<evidence type="ECO:0000313" key="6">
    <source>
        <dbReference type="EMBL" id="KAK3761184.1"/>
    </source>
</evidence>
<comment type="similarity">
    <text evidence="1">Belongs to the 5'(3')-deoxyribonucleotidase family.</text>
</comment>
<dbReference type="InterPro" id="IPR008380">
    <property type="entry name" value="HAD-SF_hydro_IG_5-nucl"/>
</dbReference>
<name>A0AAE0Z1N5_9GAST</name>
<feature type="region of interest" description="Disordered" evidence="5">
    <location>
        <begin position="8"/>
        <end position="50"/>
    </location>
</feature>
<evidence type="ECO:0000256" key="2">
    <source>
        <dbReference type="ARBA" id="ARBA00022723"/>
    </source>
</evidence>
<feature type="compositionally biased region" description="Low complexity" evidence="5">
    <location>
        <begin position="630"/>
        <end position="640"/>
    </location>
</feature>
<dbReference type="EMBL" id="JAWDGP010004927">
    <property type="protein sequence ID" value="KAK3761184.1"/>
    <property type="molecule type" value="Genomic_DNA"/>
</dbReference>
<dbReference type="FunFam" id="3.40.50.1000:FF:000021">
    <property type="entry name" value="NT5C2 isoform 1"/>
    <property type="match status" value="1"/>
</dbReference>
<accession>A0AAE0Z1N5</accession>
<keyword evidence="7" id="KW-1185">Reference proteome</keyword>
<dbReference type="Gene3D" id="3.40.50.1000">
    <property type="entry name" value="HAD superfamily/HAD-like"/>
    <property type="match status" value="1"/>
</dbReference>
<evidence type="ECO:0000256" key="1">
    <source>
        <dbReference type="ARBA" id="ARBA00009589"/>
    </source>
</evidence>
<dbReference type="GO" id="GO:0008253">
    <property type="term" value="F:5'-nucleotidase activity"/>
    <property type="evidence" value="ECO:0007669"/>
    <property type="project" value="TreeGrafter"/>
</dbReference>
<dbReference type="PANTHER" id="PTHR12103">
    <property type="entry name" value="5'-NUCLEOTIDASE DOMAIN-CONTAINING"/>
    <property type="match status" value="1"/>
</dbReference>
<dbReference type="GO" id="GO:0046037">
    <property type="term" value="P:GMP metabolic process"/>
    <property type="evidence" value="ECO:0007669"/>
    <property type="project" value="UniProtKB-ARBA"/>
</dbReference>
<feature type="compositionally biased region" description="Polar residues" evidence="5">
    <location>
        <begin position="579"/>
        <end position="590"/>
    </location>
</feature>
<dbReference type="AlphaFoldDB" id="A0AAE0Z1N5"/>
<feature type="region of interest" description="Disordered" evidence="5">
    <location>
        <begin position="579"/>
        <end position="651"/>
    </location>
</feature>
<evidence type="ECO:0008006" key="8">
    <source>
        <dbReference type="Google" id="ProtNLM"/>
    </source>
</evidence>
<evidence type="ECO:0000256" key="5">
    <source>
        <dbReference type="SAM" id="MobiDB-lite"/>
    </source>
</evidence>
<dbReference type="Proteomes" id="UP001283361">
    <property type="component" value="Unassembled WGS sequence"/>
</dbReference>